<protein>
    <submittedName>
        <fullName evidence="1">Uncharacterized protein</fullName>
    </submittedName>
</protein>
<dbReference type="EMBL" id="GBXM01081083">
    <property type="protein sequence ID" value="JAH27494.1"/>
    <property type="molecule type" value="Transcribed_RNA"/>
</dbReference>
<evidence type="ECO:0000313" key="1">
    <source>
        <dbReference type="EMBL" id="JAH27494.1"/>
    </source>
</evidence>
<reference evidence="1" key="1">
    <citation type="submission" date="2014-11" db="EMBL/GenBank/DDBJ databases">
        <authorList>
            <person name="Amaro Gonzalez C."/>
        </authorList>
    </citation>
    <scope>NUCLEOTIDE SEQUENCE</scope>
</reference>
<proteinExistence type="predicted"/>
<name>A0A0E9REH9_ANGAN</name>
<accession>A0A0E9REH9</accession>
<reference evidence="1" key="2">
    <citation type="journal article" date="2015" name="Fish Shellfish Immunol.">
        <title>Early steps in the European eel (Anguilla anguilla)-Vibrio vulnificus interaction in the gills: Role of the RtxA13 toxin.</title>
        <authorList>
            <person name="Callol A."/>
            <person name="Pajuelo D."/>
            <person name="Ebbesson L."/>
            <person name="Teles M."/>
            <person name="MacKenzie S."/>
            <person name="Amaro C."/>
        </authorList>
    </citation>
    <scope>NUCLEOTIDE SEQUENCE</scope>
</reference>
<sequence>MDEHCIWFADSNIPLSDGSHGFYLYSKAYFLGGTVVKWLAPGPFCVEFA</sequence>
<organism evidence="1">
    <name type="scientific">Anguilla anguilla</name>
    <name type="common">European freshwater eel</name>
    <name type="synonym">Muraena anguilla</name>
    <dbReference type="NCBI Taxonomy" id="7936"/>
    <lineage>
        <taxon>Eukaryota</taxon>
        <taxon>Metazoa</taxon>
        <taxon>Chordata</taxon>
        <taxon>Craniata</taxon>
        <taxon>Vertebrata</taxon>
        <taxon>Euteleostomi</taxon>
        <taxon>Actinopterygii</taxon>
        <taxon>Neopterygii</taxon>
        <taxon>Teleostei</taxon>
        <taxon>Anguilliformes</taxon>
        <taxon>Anguillidae</taxon>
        <taxon>Anguilla</taxon>
    </lineage>
</organism>
<dbReference type="AlphaFoldDB" id="A0A0E9REH9"/>